<evidence type="ECO:0000256" key="2">
    <source>
        <dbReference type="ARBA" id="ARBA00022448"/>
    </source>
</evidence>
<comment type="subcellular location">
    <subcellularLocation>
        <location evidence="1">Membrane</location>
        <topology evidence="1">Multi-pass membrane protein</topology>
    </subcellularLocation>
</comment>
<dbReference type="GO" id="GO:0016020">
    <property type="term" value="C:membrane"/>
    <property type="evidence" value="ECO:0007669"/>
    <property type="project" value="UniProtKB-SubCell"/>
</dbReference>
<evidence type="ECO:0000256" key="6">
    <source>
        <dbReference type="SAM" id="Phobius"/>
    </source>
</evidence>
<sequence>MALLVGTTQGLGINIVTANLPAIQGSLGATPTEGAWLLAAYYATSISLSALLVKFRFQFGLHLFADLGLMLFIVVTAAHLFADDLRSAVALRAAQGVAAAPLTSLAIVYMMNAWPESRRPTAVAFGMACSQIGVPLARVISPDLLQIGDWHGLYLLELGLAIICLAGVNLFRLPPAPRIMKFEWGDALSFALFAPGLGLLAVALSMGRYVWWTEAPWIGVCLALSLPLIGAAIIVELHRQRPLLDLRWLSSGEMIRLFIAIILFRIALSEQTVGAVGMLQTLGVQNEQLATLYWIELAAMLAGFTWIGLTLKPARPLTPLMFALLLIIAAAWTDAHATNLTRPAQLYVTQGMMAFAGAFFLPPAMLYGVSQAMARSQAHFVSFVMLFSAGQNLGGLIGSAFLGTFVTMREKFHSNQLTQGLTLADPQVAARVRQLAGAYAHTLSDARLRNAEGLALLQQQATREAYVLAYNDAFLLIAALATLTLVWILVLRLRIYVWRRRQARTAAQAA</sequence>
<dbReference type="Proteomes" id="UP000249725">
    <property type="component" value="Unassembled WGS sequence"/>
</dbReference>
<dbReference type="PANTHER" id="PTHR42718">
    <property type="entry name" value="MAJOR FACILITATOR SUPERFAMILY MULTIDRUG TRANSPORTER MFSC"/>
    <property type="match status" value="1"/>
</dbReference>
<gene>
    <name evidence="8" type="ORF">DJ018_15495</name>
</gene>
<protein>
    <submittedName>
        <fullName evidence="8">Transporter</fullName>
    </submittedName>
</protein>
<dbReference type="SUPFAM" id="SSF103473">
    <property type="entry name" value="MFS general substrate transporter"/>
    <property type="match status" value="1"/>
</dbReference>
<proteinExistence type="predicted"/>
<keyword evidence="3 6" id="KW-0812">Transmembrane</keyword>
<reference evidence="9" key="1">
    <citation type="submission" date="2018-05" db="EMBL/GenBank/DDBJ databases">
        <authorList>
            <person name="Li X."/>
        </authorList>
    </citation>
    <scope>NUCLEOTIDE SEQUENCE [LARGE SCALE GENOMIC DNA]</scope>
    <source>
        <strain evidence="9">YIM 73061</strain>
    </source>
</reference>
<dbReference type="AlphaFoldDB" id="A0A328AFK2"/>
<keyword evidence="4 6" id="KW-1133">Transmembrane helix</keyword>
<feature type="transmembrane region" description="Helical" evidence="6">
    <location>
        <begin position="122"/>
        <end position="140"/>
    </location>
</feature>
<evidence type="ECO:0000256" key="1">
    <source>
        <dbReference type="ARBA" id="ARBA00004141"/>
    </source>
</evidence>
<feature type="transmembrane region" description="Helical" evidence="6">
    <location>
        <begin position="257"/>
        <end position="279"/>
    </location>
</feature>
<feature type="transmembrane region" description="Helical" evidence="6">
    <location>
        <begin position="347"/>
        <end position="368"/>
    </location>
</feature>
<feature type="transmembrane region" description="Helical" evidence="6">
    <location>
        <begin position="152"/>
        <end position="171"/>
    </location>
</feature>
<dbReference type="GO" id="GO:0022857">
    <property type="term" value="F:transmembrane transporter activity"/>
    <property type="evidence" value="ECO:0007669"/>
    <property type="project" value="InterPro"/>
</dbReference>
<organism evidence="8 9">
    <name type="scientific">Phenylobacterium deserti</name>
    <dbReference type="NCBI Taxonomy" id="1914756"/>
    <lineage>
        <taxon>Bacteria</taxon>
        <taxon>Pseudomonadati</taxon>
        <taxon>Pseudomonadota</taxon>
        <taxon>Alphaproteobacteria</taxon>
        <taxon>Caulobacterales</taxon>
        <taxon>Caulobacteraceae</taxon>
        <taxon>Phenylobacterium</taxon>
    </lineage>
</organism>
<evidence type="ECO:0000313" key="8">
    <source>
        <dbReference type="EMBL" id="RAK51578.1"/>
    </source>
</evidence>
<comment type="caution">
    <text evidence="8">The sequence shown here is derived from an EMBL/GenBank/DDBJ whole genome shotgun (WGS) entry which is preliminary data.</text>
</comment>
<evidence type="ECO:0000256" key="5">
    <source>
        <dbReference type="ARBA" id="ARBA00023136"/>
    </source>
</evidence>
<dbReference type="Gene3D" id="1.20.1250.20">
    <property type="entry name" value="MFS general substrate transporter like domains"/>
    <property type="match status" value="1"/>
</dbReference>
<feature type="transmembrane region" description="Helical" evidence="6">
    <location>
        <begin position="291"/>
        <end position="309"/>
    </location>
</feature>
<feature type="transmembrane region" description="Helical" evidence="6">
    <location>
        <begin position="473"/>
        <end position="491"/>
    </location>
</feature>
<feature type="transmembrane region" description="Helical" evidence="6">
    <location>
        <begin position="316"/>
        <end position="335"/>
    </location>
</feature>
<feature type="transmembrane region" description="Helical" evidence="6">
    <location>
        <begin position="88"/>
        <end position="110"/>
    </location>
</feature>
<feature type="domain" description="Major facilitator superfamily (MFS) profile" evidence="7">
    <location>
        <begin position="1"/>
        <end position="496"/>
    </location>
</feature>
<accession>A0A328AFK2</accession>
<dbReference type="InterPro" id="IPR020846">
    <property type="entry name" value="MFS_dom"/>
</dbReference>
<dbReference type="OrthoDB" id="5314453at2"/>
<feature type="transmembrane region" description="Helical" evidence="6">
    <location>
        <begin position="217"/>
        <end position="237"/>
    </location>
</feature>
<keyword evidence="5 6" id="KW-0472">Membrane</keyword>
<evidence type="ECO:0000313" key="9">
    <source>
        <dbReference type="Proteomes" id="UP000249725"/>
    </source>
</evidence>
<feature type="transmembrane region" description="Helical" evidence="6">
    <location>
        <begin position="380"/>
        <end position="402"/>
    </location>
</feature>
<feature type="transmembrane region" description="Helical" evidence="6">
    <location>
        <begin position="34"/>
        <end position="53"/>
    </location>
</feature>
<feature type="transmembrane region" description="Helical" evidence="6">
    <location>
        <begin position="60"/>
        <end position="82"/>
    </location>
</feature>
<dbReference type="PANTHER" id="PTHR42718:SF9">
    <property type="entry name" value="MAJOR FACILITATOR SUPERFAMILY MULTIDRUG TRANSPORTER MFSC"/>
    <property type="match status" value="1"/>
</dbReference>
<keyword evidence="9" id="KW-1185">Reference proteome</keyword>
<dbReference type="EMBL" id="QFYR01000004">
    <property type="protein sequence ID" value="RAK51578.1"/>
    <property type="molecule type" value="Genomic_DNA"/>
</dbReference>
<dbReference type="PROSITE" id="PS50850">
    <property type="entry name" value="MFS"/>
    <property type="match status" value="1"/>
</dbReference>
<dbReference type="Pfam" id="PF07690">
    <property type="entry name" value="MFS_1"/>
    <property type="match status" value="1"/>
</dbReference>
<keyword evidence="2" id="KW-0813">Transport</keyword>
<dbReference type="InterPro" id="IPR036259">
    <property type="entry name" value="MFS_trans_sf"/>
</dbReference>
<feature type="transmembrane region" description="Helical" evidence="6">
    <location>
        <begin position="192"/>
        <end position="211"/>
    </location>
</feature>
<evidence type="ECO:0000256" key="4">
    <source>
        <dbReference type="ARBA" id="ARBA00022989"/>
    </source>
</evidence>
<evidence type="ECO:0000259" key="7">
    <source>
        <dbReference type="PROSITE" id="PS50850"/>
    </source>
</evidence>
<evidence type="ECO:0000256" key="3">
    <source>
        <dbReference type="ARBA" id="ARBA00022692"/>
    </source>
</evidence>
<dbReference type="InterPro" id="IPR011701">
    <property type="entry name" value="MFS"/>
</dbReference>
<name>A0A328AFK2_9CAUL</name>